<keyword evidence="3" id="KW-0949">S-adenosyl-L-methionine</keyword>
<comment type="caution">
    <text evidence="8">The sequence shown here is derived from an EMBL/GenBank/DDBJ whole genome shotgun (WGS) entry which is preliminary data.</text>
</comment>
<evidence type="ECO:0000313" key="8">
    <source>
        <dbReference type="EMBL" id="KIE46838.1"/>
    </source>
</evidence>
<dbReference type="InterPro" id="IPR006638">
    <property type="entry name" value="Elp3/MiaA/NifB-like_rSAM"/>
</dbReference>
<dbReference type="PANTHER" id="PTHR11135:SF0">
    <property type="entry name" value="ELONGATOR COMPLEX PROTEIN 3"/>
    <property type="match status" value="1"/>
</dbReference>
<evidence type="ECO:0000256" key="3">
    <source>
        <dbReference type="ARBA" id="ARBA00022691"/>
    </source>
</evidence>
<dbReference type="GO" id="GO:0002926">
    <property type="term" value="P:tRNA wobble base 5-methoxycarbonylmethyl-2-thiouridinylation"/>
    <property type="evidence" value="ECO:0007669"/>
    <property type="project" value="TreeGrafter"/>
</dbReference>
<dbReference type="Pfam" id="PF16199">
    <property type="entry name" value="Radical_SAM_C"/>
    <property type="match status" value="1"/>
</dbReference>
<evidence type="ECO:0000256" key="6">
    <source>
        <dbReference type="ARBA" id="ARBA00023014"/>
    </source>
</evidence>
<organism evidence="8 9">
    <name type="scientific">Clostridium argentinense CDC 2741</name>
    <dbReference type="NCBI Taxonomy" id="1418104"/>
    <lineage>
        <taxon>Bacteria</taxon>
        <taxon>Bacillati</taxon>
        <taxon>Bacillota</taxon>
        <taxon>Clostridia</taxon>
        <taxon>Eubacteriales</taxon>
        <taxon>Clostridiaceae</taxon>
        <taxon>Clostridium</taxon>
    </lineage>
</organism>
<dbReference type="Proteomes" id="UP000031366">
    <property type="component" value="Unassembled WGS sequence"/>
</dbReference>
<evidence type="ECO:0000313" key="9">
    <source>
        <dbReference type="Proteomes" id="UP000031366"/>
    </source>
</evidence>
<keyword evidence="9" id="KW-1185">Reference proteome</keyword>
<protein>
    <submittedName>
        <fullName evidence="8">Radical SAM superfamily protein</fullName>
    </submittedName>
</protein>
<evidence type="ECO:0000256" key="5">
    <source>
        <dbReference type="ARBA" id="ARBA00023004"/>
    </source>
</evidence>
<dbReference type="GO" id="GO:0046872">
    <property type="term" value="F:metal ion binding"/>
    <property type="evidence" value="ECO:0007669"/>
    <property type="project" value="UniProtKB-KW"/>
</dbReference>
<dbReference type="PROSITE" id="PS51918">
    <property type="entry name" value="RADICAL_SAM"/>
    <property type="match status" value="1"/>
</dbReference>
<dbReference type="GO" id="GO:0003824">
    <property type="term" value="F:catalytic activity"/>
    <property type="evidence" value="ECO:0007669"/>
    <property type="project" value="InterPro"/>
</dbReference>
<dbReference type="SFLD" id="SFLDS00029">
    <property type="entry name" value="Radical_SAM"/>
    <property type="match status" value="1"/>
</dbReference>
<keyword evidence="2" id="KW-0004">4Fe-4S</keyword>
<reference evidence="8 9" key="1">
    <citation type="journal article" date="2015" name="Infect. Genet. Evol.">
        <title>Genomic sequences of six botulinum neurotoxin-producing strains representing three clostridial species illustrate the mobility and diversity of botulinum neurotoxin genes.</title>
        <authorList>
            <person name="Smith T.J."/>
            <person name="Hill K.K."/>
            <person name="Xie G."/>
            <person name="Foley B.T."/>
            <person name="Williamson C.H."/>
            <person name="Foster J.T."/>
            <person name="Johnson S.L."/>
            <person name="Chertkov O."/>
            <person name="Teshima H."/>
            <person name="Gibbons H.S."/>
            <person name="Johnsky L.A."/>
            <person name="Karavis M.A."/>
            <person name="Smith L.A."/>
        </authorList>
    </citation>
    <scope>NUCLEOTIDE SEQUENCE [LARGE SCALE GENOMIC DNA]</scope>
    <source>
        <strain evidence="8 9">CDC 2741</strain>
    </source>
</reference>
<accession>A0A0C1U551</accession>
<comment type="cofactor">
    <cofactor evidence="1">
        <name>[4Fe-4S] cluster</name>
        <dbReference type="ChEBI" id="CHEBI:49883"/>
    </cofactor>
</comment>
<evidence type="ECO:0000259" key="7">
    <source>
        <dbReference type="PROSITE" id="PS51918"/>
    </source>
</evidence>
<dbReference type="SUPFAM" id="SSF102114">
    <property type="entry name" value="Radical SAM enzymes"/>
    <property type="match status" value="1"/>
</dbReference>
<dbReference type="AlphaFoldDB" id="A0A0C1U551"/>
<dbReference type="Gene3D" id="3.80.30.20">
    <property type="entry name" value="tm_1862 like domain"/>
    <property type="match status" value="1"/>
</dbReference>
<dbReference type="CDD" id="cd01335">
    <property type="entry name" value="Radical_SAM"/>
    <property type="match status" value="1"/>
</dbReference>
<dbReference type="EMBL" id="AYSO01000015">
    <property type="protein sequence ID" value="KIE46838.1"/>
    <property type="molecule type" value="Genomic_DNA"/>
</dbReference>
<dbReference type="STRING" id="29341.RSJ17_14795"/>
<gene>
    <name evidence="8" type="ORF">U732_1072</name>
</gene>
<dbReference type="GO" id="GO:0005737">
    <property type="term" value="C:cytoplasm"/>
    <property type="evidence" value="ECO:0007669"/>
    <property type="project" value="TreeGrafter"/>
</dbReference>
<dbReference type="InterPro" id="IPR007197">
    <property type="entry name" value="rSAM"/>
</dbReference>
<dbReference type="SMART" id="SM00729">
    <property type="entry name" value="Elp3"/>
    <property type="match status" value="1"/>
</dbReference>
<dbReference type="InterPro" id="IPR023404">
    <property type="entry name" value="rSAM_horseshoe"/>
</dbReference>
<keyword evidence="4" id="KW-0479">Metal-binding</keyword>
<dbReference type="GO" id="GO:0051539">
    <property type="term" value="F:4 iron, 4 sulfur cluster binding"/>
    <property type="evidence" value="ECO:0007669"/>
    <property type="project" value="UniProtKB-KW"/>
</dbReference>
<name>A0A0C1U551_9CLOT</name>
<dbReference type="SFLD" id="SFLDG01086">
    <property type="entry name" value="elongater_protein-like"/>
    <property type="match status" value="1"/>
</dbReference>
<keyword evidence="6" id="KW-0411">Iron-sulfur</keyword>
<dbReference type="FunFam" id="3.80.30.20:FF:000016">
    <property type="entry name" value="Oxygen-independent coproporphyrinogen III oxidase"/>
    <property type="match status" value="1"/>
</dbReference>
<keyword evidence="5" id="KW-0408">Iron</keyword>
<dbReference type="SFLD" id="SFLDG01082">
    <property type="entry name" value="B12-binding_domain_containing"/>
    <property type="match status" value="1"/>
</dbReference>
<sequence>MNKLHYIIPIFVPHEGCPHTCVFCNQDSITGSCFKINGEFVENTIKEYLQTIDRESSVVEVSFFGGTFTAIDINKQNELLSVAKNYKDCNKIDYIRLSTRPDYIDDKILTNLKEHSADIIELGVQSLDDEVLMKSGRGHSSDDVEKASKLIKEYGFTLGHQIMLGLPGDNRGKDILTAQKSIAMKPDICRIYPSLVIKDTPMETLLERREYKPYDLEEAVEISKTIYGMYVGSGIKVIRIGLQPTEEINYGKEIVEGPFHPAFRELVESSIYKELIVEYFKSHSDIKSISINPKDISKLYANKKKYFNEALKILGLKKLKINQDISVERGELRFNSEEDTEKITLEDYLRRKFTI</sequence>
<feature type="domain" description="Radical SAM core" evidence="7">
    <location>
        <begin position="1"/>
        <end position="230"/>
    </location>
</feature>
<evidence type="ECO:0000256" key="2">
    <source>
        <dbReference type="ARBA" id="ARBA00022485"/>
    </source>
</evidence>
<proteinExistence type="predicted"/>
<dbReference type="PANTHER" id="PTHR11135">
    <property type="entry name" value="HISTONE ACETYLTRANSFERASE-RELATED"/>
    <property type="match status" value="1"/>
</dbReference>
<evidence type="ECO:0000256" key="4">
    <source>
        <dbReference type="ARBA" id="ARBA00022723"/>
    </source>
</evidence>
<dbReference type="InterPro" id="IPR058240">
    <property type="entry name" value="rSAM_sf"/>
</dbReference>
<dbReference type="InterPro" id="IPR039661">
    <property type="entry name" value="ELP3"/>
</dbReference>
<dbReference type="RefSeq" id="WP_039631827.1">
    <property type="nucleotide sequence ID" value="NZ_AYSO01000015.1"/>
</dbReference>
<dbReference type="InterPro" id="IPR032432">
    <property type="entry name" value="Radical_SAM_C"/>
</dbReference>
<evidence type="ECO:0000256" key="1">
    <source>
        <dbReference type="ARBA" id="ARBA00001966"/>
    </source>
</evidence>
<dbReference type="Pfam" id="PF04055">
    <property type="entry name" value="Radical_SAM"/>
    <property type="match status" value="1"/>
</dbReference>
<dbReference type="OrthoDB" id="9815044at2"/>